<evidence type="ECO:0000313" key="1">
    <source>
        <dbReference type="EMBL" id="KAJ1679195.1"/>
    </source>
</evidence>
<name>A0ACC1HV44_9FUNG</name>
<sequence length="177" mass="18876">MHGPPGKRIPASQCFPEFGSSNNDNDSDNDNDSKGYSMSSLPRERYRRQQPIAGGPMVILEVGSLDLIPQLAEILDGPGFDGVFIDSRALRAAMGLADSGVDGDEPEFLAVIGQIRDITLDRRSFAGIYTQSGRAAQKMALQDFGLAVAAHDSVSLFSALSGQLELARGSFGNKTGR</sequence>
<dbReference type="Proteomes" id="UP001145114">
    <property type="component" value="Unassembled WGS sequence"/>
</dbReference>
<proteinExistence type="predicted"/>
<gene>
    <name evidence="1" type="ORF">EV182_002543</name>
</gene>
<dbReference type="EMBL" id="JAMZIH010000538">
    <property type="protein sequence ID" value="KAJ1679195.1"/>
    <property type="molecule type" value="Genomic_DNA"/>
</dbReference>
<comment type="caution">
    <text evidence="1">The sequence shown here is derived from an EMBL/GenBank/DDBJ whole genome shotgun (WGS) entry which is preliminary data.</text>
</comment>
<evidence type="ECO:0000313" key="2">
    <source>
        <dbReference type="Proteomes" id="UP001145114"/>
    </source>
</evidence>
<keyword evidence="2" id="KW-1185">Reference proteome</keyword>
<protein>
    <submittedName>
        <fullName evidence="1">Uncharacterized protein</fullName>
    </submittedName>
</protein>
<accession>A0ACC1HV44</accession>
<reference evidence="1" key="1">
    <citation type="submission" date="2022-06" db="EMBL/GenBank/DDBJ databases">
        <title>Phylogenomic reconstructions and comparative analyses of Kickxellomycotina fungi.</title>
        <authorList>
            <person name="Reynolds N.K."/>
            <person name="Stajich J.E."/>
            <person name="Barry K."/>
            <person name="Grigoriev I.V."/>
            <person name="Crous P."/>
            <person name="Smith M.E."/>
        </authorList>
    </citation>
    <scope>NUCLEOTIDE SEQUENCE</scope>
    <source>
        <strain evidence="1">RSA 2271</strain>
    </source>
</reference>
<organism evidence="1 2">
    <name type="scientific">Spiromyces aspiralis</name>
    <dbReference type="NCBI Taxonomy" id="68401"/>
    <lineage>
        <taxon>Eukaryota</taxon>
        <taxon>Fungi</taxon>
        <taxon>Fungi incertae sedis</taxon>
        <taxon>Zoopagomycota</taxon>
        <taxon>Kickxellomycotina</taxon>
        <taxon>Kickxellomycetes</taxon>
        <taxon>Kickxellales</taxon>
        <taxon>Kickxellaceae</taxon>
        <taxon>Spiromyces</taxon>
    </lineage>
</organism>